<dbReference type="Proteomes" id="UP000289738">
    <property type="component" value="Chromosome A02"/>
</dbReference>
<reference evidence="1 2" key="1">
    <citation type="submission" date="2019-01" db="EMBL/GenBank/DDBJ databases">
        <title>Sequencing of cultivated peanut Arachis hypogaea provides insights into genome evolution and oil improvement.</title>
        <authorList>
            <person name="Chen X."/>
        </authorList>
    </citation>
    <scope>NUCLEOTIDE SEQUENCE [LARGE SCALE GENOMIC DNA]</scope>
    <source>
        <strain evidence="2">cv. Fuhuasheng</strain>
        <tissue evidence="1">Leaves</tissue>
    </source>
</reference>
<name>A0A445EGS8_ARAHY</name>
<sequence length="105" mass="12396">MYCIRHVGSNFLRRFKPLYLHKLVVNTSISTRCYGSIDSYSKTEQEYNKNYQRLKERGRPKSTRYLNEMDSHEMRGPRWCTICGHKGHSCNRCPQRVGPNCARGH</sequence>
<gene>
    <name evidence="1" type="ORF">Ahy_A02g009362</name>
</gene>
<evidence type="ECO:0000313" key="2">
    <source>
        <dbReference type="Proteomes" id="UP000289738"/>
    </source>
</evidence>
<keyword evidence="2" id="KW-1185">Reference proteome</keyword>
<protein>
    <recommendedName>
        <fullName evidence="3">CCHC-type domain-containing protein</fullName>
    </recommendedName>
</protein>
<dbReference type="EMBL" id="SDMP01000002">
    <property type="protein sequence ID" value="RYR74637.1"/>
    <property type="molecule type" value="Genomic_DNA"/>
</dbReference>
<evidence type="ECO:0008006" key="3">
    <source>
        <dbReference type="Google" id="ProtNLM"/>
    </source>
</evidence>
<dbReference type="AlphaFoldDB" id="A0A445EGS8"/>
<accession>A0A445EGS8</accession>
<comment type="caution">
    <text evidence="1">The sequence shown here is derived from an EMBL/GenBank/DDBJ whole genome shotgun (WGS) entry which is preliminary data.</text>
</comment>
<organism evidence="1 2">
    <name type="scientific">Arachis hypogaea</name>
    <name type="common">Peanut</name>
    <dbReference type="NCBI Taxonomy" id="3818"/>
    <lineage>
        <taxon>Eukaryota</taxon>
        <taxon>Viridiplantae</taxon>
        <taxon>Streptophyta</taxon>
        <taxon>Embryophyta</taxon>
        <taxon>Tracheophyta</taxon>
        <taxon>Spermatophyta</taxon>
        <taxon>Magnoliopsida</taxon>
        <taxon>eudicotyledons</taxon>
        <taxon>Gunneridae</taxon>
        <taxon>Pentapetalae</taxon>
        <taxon>rosids</taxon>
        <taxon>fabids</taxon>
        <taxon>Fabales</taxon>
        <taxon>Fabaceae</taxon>
        <taxon>Papilionoideae</taxon>
        <taxon>50 kb inversion clade</taxon>
        <taxon>dalbergioids sensu lato</taxon>
        <taxon>Dalbergieae</taxon>
        <taxon>Pterocarpus clade</taxon>
        <taxon>Arachis</taxon>
    </lineage>
</organism>
<proteinExistence type="predicted"/>
<evidence type="ECO:0000313" key="1">
    <source>
        <dbReference type="EMBL" id="RYR74637.1"/>
    </source>
</evidence>